<dbReference type="Proteomes" id="UP001145050">
    <property type="component" value="Unassembled WGS sequence"/>
</dbReference>
<dbReference type="PANTHER" id="PTHR34299">
    <property type="entry name" value="DIACYLGLYCEROL KINASE"/>
    <property type="match status" value="1"/>
</dbReference>
<evidence type="ECO:0000256" key="18">
    <source>
        <dbReference type="PIRSR" id="PIRSR600829-4"/>
    </source>
</evidence>
<keyword evidence="4" id="KW-0444">Lipid biosynthesis</keyword>
<dbReference type="GO" id="GO:0005886">
    <property type="term" value="C:plasma membrane"/>
    <property type="evidence" value="ECO:0007669"/>
    <property type="project" value="UniProtKB-SubCell"/>
</dbReference>
<dbReference type="InterPro" id="IPR033717">
    <property type="entry name" value="UDPK"/>
</dbReference>
<dbReference type="EMBL" id="JAMQKB010000009">
    <property type="protein sequence ID" value="MDC3424937.1"/>
    <property type="molecule type" value="Genomic_DNA"/>
</dbReference>
<evidence type="ECO:0000256" key="5">
    <source>
        <dbReference type="ARBA" id="ARBA00022679"/>
    </source>
</evidence>
<feature type="binding site" evidence="18">
    <location>
        <position position="30"/>
    </location>
    <ligand>
        <name>a divalent metal cation</name>
        <dbReference type="ChEBI" id="CHEBI:60240"/>
    </ligand>
</feature>
<keyword evidence="5" id="KW-0808">Transferase</keyword>
<comment type="caution">
    <text evidence="20">The sequence shown here is derived from an EMBL/GenBank/DDBJ whole genome shotgun (WGS) entry which is preliminary data.</text>
</comment>
<dbReference type="GO" id="GO:0016301">
    <property type="term" value="F:kinase activity"/>
    <property type="evidence" value="ECO:0007669"/>
    <property type="project" value="UniProtKB-KW"/>
</dbReference>
<keyword evidence="9 17" id="KW-0067">ATP-binding</keyword>
<keyword evidence="13" id="KW-0594">Phospholipid biosynthesis</keyword>
<keyword evidence="6 19" id="KW-0812">Transmembrane</keyword>
<dbReference type="PANTHER" id="PTHR34299:SF1">
    <property type="entry name" value="DIACYLGLYCEROL KINASE"/>
    <property type="match status" value="1"/>
</dbReference>
<dbReference type="CDD" id="cd14265">
    <property type="entry name" value="UDPK_IM_like"/>
    <property type="match status" value="1"/>
</dbReference>
<dbReference type="GO" id="GO:0046872">
    <property type="term" value="F:metal ion binding"/>
    <property type="evidence" value="ECO:0007669"/>
    <property type="project" value="UniProtKB-KW"/>
</dbReference>
<accession>A0A9X3WSC2</accession>
<feature type="binding site" evidence="17">
    <location>
        <position position="30"/>
    </location>
    <ligand>
        <name>ATP</name>
        <dbReference type="ChEBI" id="CHEBI:30616"/>
    </ligand>
</feature>
<feature type="binding site" evidence="16">
    <location>
        <position position="71"/>
    </location>
    <ligand>
        <name>substrate</name>
    </ligand>
</feature>
<organism evidence="20 21">
    <name type="scientific">Terrihalobacillus insolitus</name>
    <dbReference type="NCBI Taxonomy" id="2950438"/>
    <lineage>
        <taxon>Bacteria</taxon>
        <taxon>Bacillati</taxon>
        <taxon>Bacillota</taxon>
        <taxon>Bacilli</taxon>
        <taxon>Bacillales</taxon>
        <taxon>Bacillaceae</taxon>
        <taxon>Terrihalobacillus</taxon>
    </lineage>
</organism>
<comment type="subcellular location">
    <subcellularLocation>
        <location evidence="1">Cell membrane</location>
        <topology evidence="1">Multi-pass membrane protein</topology>
    </subcellularLocation>
</comment>
<evidence type="ECO:0000256" key="6">
    <source>
        <dbReference type="ARBA" id="ARBA00022692"/>
    </source>
</evidence>
<evidence type="ECO:0000256" key="3">
    <source>
        <dbReference type="ARBA" id="ARBA00022475"/>
    </source>
</evidence>
<dbReference type="AlphaFoldDB" id="A0A9X3WSC2"/>
<comment type="similarity">
    <text evidence="2">Belongs to the bacterial diacylglycerol kinase family.</text>
</comment>
<feature type="transmembrane region" description="Helical" evidence="19">
    <location>
        <begin position="33"/>
        <end position="51"/>
    </location>
</feature>
<keyword evidence="12 19" id="KW-0472">Membrane</keyword>
<feature type="binding site" evidence="18">
    <location>
        <position position="78"/>
    </location>
    <ligand>
        <name>a divalent metal cation</name>
        <dbReference type="ChEBI" id="CHEBI:60240"/>
    </ligand>
</feature>
<evidence type="ECO:0000256" key="16">
    <source>
        <dbReference type="PIRSR" id="PIRSR600829-2"/>
    </source>
</evidence>
<evidence type="ECO:0000313" key="21">
    <source>
        <dbReference type="Proteomes" id="UP001145050"/>
    </source>
</evidence>
<dbReference type="RefSeq" id="WP_272436743.1">
    <property type="nucleotide sequence ID" value="NZ_JAMQKB010000009.1"/>
</dbReference>
<name>A0A9X3WSC2_9BACI</name>
<evidence type="ECO:0000256" key="14">
    <source>
        <dbReference type="ARBA" id="ARBA00023264"/>
    </source>
</evidence>
<dbReference type="Pfam" id="PF01219">
    <property type="entry name" value="DAGK_prokar"/>
    <property type="match status" value="1"/>
</dbReference>
<dbReference type="InterPro" id="IPR000829">
    <property type="entry name" value="DAGK"/>
</dbReference>
<keyword evidence="10 19" id="KW-1133">Transmembrane helix</keyword>
<feature type="active site" description="Proton acceptor" evidence="15">
    <location>
        <position position="71"/>
    </location>
</feature>
<evidence type="ECO:0000256" key="11">
    <source>
        <dbReference type="ARBA" id="ARBA00023098"/>
    </source>
</evidence>
<evidence type="ECO:0000256" key="7">
    <source>
        <dbReference type="ARBA" id="ARBA00022741"/>
    </source>
</evidence>
<comment type="cofactor">
    <cofactor evidence="18">
        <name>Mg(2+)</name>
        <dbReference type="ChEBI" id="CHEBI:18420"/>
    </cofactor>
    <text evidence="18">Mn(2+), Zn(2+), Cd(2+) and Co(2+) support activity to lesser extents.</text>
</comment>
<evidence type="ECO:0000313" key="20">
    <source>
        <dbReference type="EMBL" id="MDC3424937.1"/>
    </source>
</evidence>
<gene>
    <name evidence="20" type="ORF">NC797_10485</name>
</gene>
<keyword evidence="11" id="KW-0443">Lipid metabolism</keyword>
<keyword evidence="18" id="KW-0460">Magnesium</keyword>
<proteinExistence type="inferred from homology"/>
<evidence type="ECO:0000256" key="9">
    <source>
        <dbReference type="ARBA" id="ARBA00022840"/>
    </source>
</evidence>
<dbReference type="GO" id="GO:0005524">
    <property type="term" value="F:ATP binding"/>
    <property type="evidence" value="ECO:0007669"/>
    <property type="project" value="UniProtKB-KW"/>
</dbReference>
<evidence type="ECO:0000256" key="2">
    <source>
        <dbReference type="ARBA" id="ARBA00005967"/>
    </source>
</evidence>
<sequence length="126" mass="14072">MPLDSKEIKKKRFVGLSFAWNGWKYSLKHERNIKIHTVIGVIAISFGVFLKVSTIEWSILVLTIGFVFAMELLNTAIERILDYLSPGIDPMVGLVKDIAAAAVFVSALTSIVVGMIIFLPKLIYLF</sequence>
<feature type="binding site" evidence="17">
    <location>
        <position position="78"/>
    </location>
    <ligand>
        <name>ATP</name>
        <dbReference type="ChEBI" id="CHEBI:30616"/>
    </ligand>
</feature>
<dbReference type="InterPro" id="IPR036945">
    <property type="entry name" value="DAGK_sf"/>
</dbReference>
<evidence type="ECO:0000256" key="1">
    <source>
        <dbReference type="ARBA" id="ARBA00004651"/>
    </source>
</evidence>
<keyword evidence="18" id="KW-0479">Metal-binding</keyword>
<keyword evidence="7 17" id="KW-0547">Nucleotide-binding</keyword>
<feature type="binding site" evidence="17">
    <location>
        <begin position="96"/>
        <end position="97"/>
    </location>
    <ligand>
        <name>ATP</name>
        <dbReference type="ChEBI" id="CHEBI:30616"/>
    </ligand>
</feature>
<keyword evidence="14" id="KW-1208">Phospholipid metabolism</keyword>
<dbReference type="Gene3D" id="1.10.287.3610">
    <property type="match status" value="1"/>
</dbReference>
<evidence type="ECO:0000256" key="8">
    <source>
        <dbReference type="ARBA" id="ARBA00022777"/>
    </source>
</evidence>
<evidence type="ECO:0000256" key="4">
    <source>
        <dbReference type="ARBA" id="ARBA00022516"/>
    </source>
</evidence>
<evidence type="ECO:0000256" key="12">
    <source>
        <dbReference type="ARBA" id="ARBA00023136"/>
    </source>
</evidence>
<evidence type="ECO:0000256" key="17">
    <source>
        <dbReference type="PIRSR" id="PIRSR600829-3"/>
    </source>
</evidence>
<evidence type="ECO:0000256" key="15">
    <source>
        <dbReference type="PIRSR" id="PIRSR600829-1"/>
    </source>
</evidence>
<keyword evidence="21" id="KW-1185">Reference proteome</keyword>
<evidence type="ECO:0000256" key="19">
    <source>
        <dbReference type="SAM" id="Phobius"/>
    </source>
</evidence>
<keyword evidence="8 20" id="KW-0418">Kinase</keyword>
<evidence type="ECO:0000256" key="13">
    <source>
        <dbReference type="ARBA" id="ARBA00023209"/>
    </source>
</evidence>
<dbReference type="GO" id="GO:0008654">
    <property type="term" value="P:phospholipid biosynthetic process"/>
    <property type="evidence" value="ECO:0007669"/>
    <property type="project" value="UniProtKB-KW"/>
</dbReference>
<feature type="transmembrane region" description="Helical" evidence="19">
    <location>
        <begin position="98"/>
        <end position="119"/>
    </location>
</feature>
<reference evidence="20" key="1">
    <citation type="submission" date="2022-06" db="EMBL/GenBank/DDBJ databases">
        <title>Aquibacillus sp. a new bacterium isolated from soil saline samples.</title>
        <authorList>
            <person name="Galisteo C."/>
            <person name="De La Haba R."/>
            <person name="Sanchez-Porro C."/>
            <person name="Ventosa A."/>
        </authorList>
    </citation>
    <scope>NUCLEOTIDE SEQUENCE</scope>
    <source>
        <strain evidence="20">3ASR75-11</strain>
    </source>
</reference>
<keyword evidence="3" id="KW-1003">Cell membrane</keyword>
<protein>
    <submittedName>
        <fullName evidence="20">Diacylglycerol kinase family protein</fullName>
    </submittedName>
</protein>
<evidence type="ECO:0000256" key="10">
    <source>
        <dbReference type="ARBA" id="ARBA00022989"/>
    </source>
</evidence>